<gene>
    <name evidence="1" type="ORF">ASJ80_09260</name>
</gene>
<reference evidence="1 2" key="1">
    <citation type="journal article" date="2017" name="BMC Genomics">
        <title>Genomic analysis of methanogenic archaea reveals a shift towards energy conservation.</title>
        <authorList>
            <person name="Gilmore S.P."/>
            <person name="Henske J.K."/>
            <person name="Sexton J.A."/>
            <person name="Solomon K.V."/>
            <person name="Seppala S."/>
            <person name="Yoo J.I."/>
            <person name="Huyett L.M."/>
            <person name="Pressman A."/>
            <person name="Cogan J.Z."/>
            <person name="Kivenson V."/>
            <person name="Peng X."/>
            <person name="Tan Y."/>
            <person name="Valentine D.L."/>
            <person name="O'Malley M.A."/>
        </authorList>
    </citation>
    <scope>NUCLEOTIDE SEQUENCE [LARGE SCALE GENOMIC DNA]</scope>
    <source>
        <strain evidence="1 2">M.o.H.</strain>
    </source>
</reference>
<proteinExistence type="predicted"/>
<organism evidence="1 2">
    <name type="scientific">Methanobacterium bryantii</name>
    <dbReference type="NCBI Taxonomy" id="2161"/>
    <lineage>
        <taxon>Archaea</taxon>
        <taxon>Methanobacteriati</taxon>
        <taxon>Methanobacteriota</taxon>
        <taxon>Methanomada group</taxon>
        <taxon>Methanobacteria</taxon>
        <taxon>Methanobacteriales</taxon>
        <taxon>Methanobacteriaceae</taxon>
        <taxon>Methanobacterium</taxon>
    </lineage>
</organism>
<protein>
    <submittedName>
        <fullName evidence="1">Uncharacterized protein</fullName>
    </submittedName>
</protein>
<dbReference type="RefSeq" id="WP_069585132.1">
    <property type="nucleotide sequence ID" value="NZ_LMVM01000004.1"/>
</dbReference>
<dbReference type="Proteomes" id="UP000217784">
    <property type="component" value="Unassembled WGS sequence"/>
</dbReference>
<evidence type="ECO:0000313" key="2">
    <source>
        <dbReference type="Proteomes" id="UP000217784"/>
    </source>
</evidence>
<dbReference type="AlphaFoldDB" id="A0A2A2H812"/>
<accession>A0A2A2H812</accession>
<sequence>MNKNLVLMALIMSMFVGLQIAEPAAAASMKVVDHGSIKLKDYYGNPCTFTWKTYQIKTSYVKMVGHAYSPKTKKEAYMYVYIQKISKNLVKISGKDVLKYSGHTKTIKIPTEYGYSKLTAAQCYWRYFRPSLLSIITKTMS</sequence>
<comment type="caution">
    <text evidence="1">The sequence shown here is derived from an EMBL/GenBank/DDBJ whole genome shotgun (WGS) entry which is preliminary data.</text>
</comment>
<keyword evidence="2" id="KW-1185">Reference proteome</keyword>
<dbReference type="OrthoDB" id="72591at2157"/>
<dbReference type="EMBL" id="LMVM01000004">
    <property type="protein sequence ID" value="PAV05552.1"/>
    <property type="molecule type" value="Genomic_DNA"/>
</dbReference>
<evidence type="ECO:0000313" key="1">
    <source>
        <dbReference type="EMBL" id="PAV05552.1"/>
    </source>
</evidence>
<name>A0A2A2H812_METBR</name>